<dbReference type="AlphaFoldDB" id="A0A1F4TNB7"/>
<feature type="domain" description="SLH" evidence="3">
    <location>
        <begin position="365"/>
        <end position="428"/>
    </location>
</feature>
<dbReference type="Gene3D" id="2.40.160.60">
    <property type="entry name" value="Outer membrane protein transport protein (OMPP1/FadL/TodX)"/>
    <property type="match status" value="1"/>
</dbReference>
<evidence type="ECO:0000256" key="2">
    <source>
        <dbReference type="SAM" id="Phobius"/>
    </source>
</evidence>
<keyword evidence="2" id="KW-1133">Transmembrane helix</keyword>
<dbReference type="PANTHER" id="PTHR43308">
    <property type="entry name" value="OUTER MEMBRANE PROTEIN ALPHA-RELATED"/>
    <property type="match status" value="1"/>
</dbReference>
<gene>
    <name evidence="4" type="ORF">A2462_08225</name>
</gene>
<feature type="transmembrane region" description="Helical" evidence="2">
    <location>
        <begin position="23"/>
        <end position="40"/>
    </location>
</feature>
<feature type="region of interest" description="Disordered" evidence="1">
    <location>
        <begin position="334"/>
        <end position="372"/>
    </location>
</feature>
<feature type="compositionally biased region" description="Basic and acidic residues" evidence="1">
    <location>
        <begin position="347"/>
        <end position="365"/>
    </location>
</feature>
<evidence type="ECO:0000259" key="3">
    <source>
        <dbReference type="PROSITE" id="PS51272"/>
    </source>
</evidence>
<dbReference type="InterPro" id="IPR001119">
    <property type="entry name" value="SLH_dom"/>
</dbReference>
<keyword evidence="2" id="KW-0812">Transmembrane</keyword>
<dbReference type="InterPro" id="IPR051465">
    <property type="entry name" value="Cell_Envelope_Struct_Comp"/>
</dbReference>
<proteinExistence type="predicted"/>
<dbReference type="EMBL" id="MEUI01000021">
    <property type="protein sequence ID" value="OGC34198.1"/>
    <property type="molecule type" value="Genomic_DNA"/>
</dbReference>
<evidence type="ECO:0000256" key="1">
    <source>
        <dbReference type="SAM" id="MobiDB-lite"/>
    </source>
</evidence>
<sequence>MINDQLTINNEGSNYYINIAKRFLHWSFVIFNLSLLIFVSPSHAGLDPLQIAGGARSIAMGRTSVVQIGDVNSIFLNPANAAYLTNWNLTSMYSSLMEGEITYTLIGGSQSSDYGTVGIAYLNAGTSGIGVTSLGATGRVVATGASFDYSNSVTSLVYGKKVRDQIAVGINLKYFNESFSNVTGGTASGRDLDFGLIYQAQEKLFLGLSLQNILSQSSGGEMVWGTGAKENIPFTGKLGCTYFPQENLSLAADLDYADNTPLLLHGGLEWRALETLAFRAGLEQVPLSTNDTAINITTGLGIKNDGFSYDYAFCFDNTLSANSTHYFTISYAPPEEKRPATNPAPNKEVKEVEPIKKEKKEEEKQPPLFPDVPKDYWAREAIEALAQANIINGLPDGSYQPEKNISRAELSTLLIKSQGIKPAQAETEIFKDIPSHHWAREYIGEAAKQGLVNGYPDKTFQPNNGINREEAIKVNVEYDQLPKEEGPAPFSDIAQQRWSAKYISAAKKQRWLDYIKADYFQPKRDFTRAEAAYILYKTSFIEKKLLP</sequence>
<keyword evidence="2" id="KW-0472">Membrane</keyword>
<evidence type="ECO:0000313" key="5">
    <source>
        <dbReference type="Proteomes" id="UP000177309"/>
    </source>
</evidence>
<evidence type="ECO:0000313" key="4">
    <source>
        <dbReference type="EMBL" id="OGC34198.1"/>
    </source>
</evidence>
<feature type="domain" description="SLH" evidence="3">
    <location>
        <begin position="430"/>
        <end position="489"/>
    </location>
</feature>
<dbReference type="Proteomes" id="UP000177309">
    <property type="component" value="Unassembled WGS sequence"/>
</dbReference>
<organism evidence="4 5">
    <name type="scientific">candidate division WOR-1 bacterium RIFOXYC2_FULL_41_25</name>
    <dbReference type="NCBI Taxonomy" id="1802586"/>
    <lineage>
        <taxon>Bacteria</taxon>
        <taxon>Bacillati</taxon>
        <taxon>Saganbacteria</taxon>
    </lineage>
</organism>
<comment type="caution">
    <text evidence="4">The sequence shown here is derived from an EMBL/GenBank/DDBJ whole genome shotgun (WGS) entry which is preliminary data.</text>
</comment>
<dbReference type="Pfam" id="PF00395">
    <property type="entry name" value="SLH"/>
    <property type="match status" value="2"/>
</dbReference>
<reference evidence="4 5" key="1">
    <citation type="journal article" date="2016" name="Nat. Commun.">
        <title>Thousands of microbial genomes shed light on interconnected biogeochemical processes in an aquifer system.</title>
        <authorList>
            <person name="Anantharaman K."/>
            <person name="Brown C.T."/>
            <person name="Hug L.A."/>
            <person name="Sharon I."/>
            <person name="Castelle C.J."/>
            <person name="Probst A.J."/>
            <person name="Thomas B.C."/>
            <person name="Singh A."/>
            <person name="Wilkins M.J."/>
            <person name="Karaoz U."/>
            <person name="Brodie E.L."/>
            <person name="Williams K.H."/>
            <person name="Hubbard S.S."/>
            <person name="Banfield J.F."/>
        </authorList>
    </citation>
    <scope>NUCLEOTIDE SEQUENCE [LARGE SCALE GENOMIC DNA]</scope>
</reference>
<name>A0A1F4TNB7_UNCSA</name>
<accession>A0A1F4TNB7</accession>
<protein>
    <recommendedName>
        <fullName evidence="3">SLH domain-containing protein</fullName>
    </recommendedName>
</protein>
<dbReference type="PROSITE" id="PS51272">
    <property type="entry name" value="SLH"/>
    <property type="match status" value="2"/>
</dbReference>